<dbReference type="InterPro" id="IPR039424">
    <property type="entry name" value="SBP_5"/>
</dbReference>
<dbReference type="PANTHER" id="PTHR30290:SF10">
    <property type="entry name" value="PERIPLASMIC OLIGOPEPTIDE-BINDING PROTEIN-RELATED"/>
    <property type="match status" value="1"/>
</dbReference>
<dbReference type="Proteomes" id="UP000654471">
    <property type="component" value="Unassembled WGS sequence"/>
</dbReference>
<keyword evidence="3" id="KW-0813">Transport</keyword>
<evidence type="ECO:0000256" key="4">
    <source>
        <dbReference type="ARBA" id="ARBA00022729"/>
    </source>
</evidence>
<dbReference type="PIRSF" id="PIRSF002741">
    <property type="entry name" value="MppA"/>
    <property type="match status" value="1"/>
</dbReference>
<proteinExistence type="inferred from homology"/>
<comment type="similarity">
    <text evidence="2">Belongs to the bacterial solute-binding protein 5 family.</text>
</comment>
<feature type="domain" description="Solute-binding protein family 5" evidence="5">
    <location>
        <begin position="123"/>
        <end position="489"/>
    </location>
</feature>
<evidence type="ECO:0000313" key="6">
    <source>
        <dbReference type="EMBL" id="GGU79149.1"/>
    </source>
</evidence>
<dbReference type="EMBL" id="BMRP01000019">
    <property type="protein sequence ID" value="GGU79149.1"/>
    <property type="molecule type" value="Genomic_DNA"/>
</dbReference>
<sequence>MLPLSRAISLQLHCVDDPLAVPTNLDASNTSALIRNLPTMNRKTLVLPALAGLLAPALAACGSSDGAGSGGSPIVIGVAAQIEAAKAAPAPLDPAQAYDVDAWNVLRSTLQTLMRQPRTGTAPVPEAADSCGFRDTQNEQYRCTLRTGLKFSNGHALTSRDVKFSIDRLRTINYTNGPVSLLNDIDRVETPSDREVVFHLTKPDATFPQKLATPAAAIVDSQVYPNNSLYKGWDVVGSGPYTVKTERDGDHITKATFTKNPDYKGGLTVKNDKVEMRFFDNSTEMESALRKGDVDLVNRGLSPDQVKGLQNSGDKHIMLQEMPGQEIRYIAFNTKDPAVSNKAVRQAMAQVVNRSQLVRDVYSYTGDPLYSLVPTGLTGHINSFFTKYGNPDVPAARQTLSQANITTPVKFTLTYTKNHYGSSTAKEFQALQQQLNSTKLFDVSIQGVDKWQQFRTDESSGKYAAYGMGWFADIPDADNYIAPFIGKGNFLNLPYRNDKIESDLIPATRQQADRNAAAAGFKEAQDILADDVPILPLWQGKQYVAARDNVTGVEWALNSSSALQIWELGRGVSR</sequence>
<dbReference type="InterPro" id="IPR000914">
    <property type="entry name" value="SBP_5_dom"/>
</dbReference>
<dbReference type="Gene3D" id="3.10.105.10">
    <property type="entry name" value="Dipeptide-binding Protein, Domain 3"/>
    <property type="match status" value="1"/>
</dbReference>
<evidence type="ECO:0000259" key="5">
    <source>
        <dbReference type="Pfam" id="PF00496"/>
    </source>
</evidence>
<protein>
    <submittedName>
        <fullName evidence="6">Peptide-binding protein</fullName>
    </submittedName>
</protein>
<evidence type="ECO:0000256" key="1">
    <source>
        <dbReference type="ARBA" id="ARBA00004196"/>
    </source>
</evidence>
<comment type="subcellular location">
    <subcellularLocation>
        <location evidence="1">Cell envelope</location>
    </subcellularLocation>
</comment>
<name>A0ABQ2VFK3_9ACTN</name>
<keyword evidence="4" id="KW-0732">Signal</keyword>
<dbReference type="Gene3D" id="3.40.190.10">
    <property type="entry name" value="Periplasmic binding protein-like II"/>
    <property type="match status" value="1"/>
</dbReference>
<dbReference type="SUPFAM" id="SSF53850">
    <property type="entry name" value="Periplasmic binding protein-like II"/>
    <property type="match status" value="1"/>
</dbReference>
<dbReference type="InterPro" id="IPR030678">
    <property type="entry name" value="Peptide/Ni-bd"/>
</dbReference>
<dbReference type="PANTHER" id="PTHR30290">
    <property type="entry name" value="PERIPLASMIC BINDING COMPONENT OF ABC TRANSPORTER"/>
    <property type="match status" value="1"/>
</dbReference>
<evidence type="ECO:0000256" key="2">
    <source>
        <dbReference type="ARBA" id="ARBA00005695"/>
    </source>
</evidence>
<comment type="caution">
    <text evidence="6">The sequence shown here is derived from an EMBL/GenBank/DDBJ whole genome shotgun (WGS) entry which is preliminary data.</text>
</comment>
<accession>A0ABQ2VFK3</accession>
<evidence type="ECO:0000256" key="3">
    <source>
        <dbReference type="ARBA" id="ARBA00022448"/>
    </source>
</evidence>
<keyword evidence="7" id="KW-1185">Reference proteome</keyword>
<dbReference type="Gene3D" id="3.90.76.10">
    <property type="entry name" value="Dipeptide-binding Protein, Domain 1"/>
    <property type="match status" value="1"/>
</dbReference>
<organism evidence="6 7">
    <name type="scientific">Streptomyces albospinus</name>
    <dbReference type="NCBI Taxonomy" id="285515"/>
    <lineage>
        <taxon>Bacteria</taxon>
        <taxon>Bacillati</taxon>
        <taxon>Actinomycetota</taxon>
        <taxon>Actinomycetes</taxon>
        <taxon>Kitasatosporales</taxon>
        <taxon>Streptomycetaceae</taxon>
        <taxon>Streptomyces</taxon>
    </lineage>
</organism>
<dbReference type="Pfam" id="PF00496">
    <property type="entry name" value="SBP_bac_5"/>
    <property type="match status" value="1"/>
</dbReference>
<evidence type="ECO:0000313" key="7">
    <source>
        <dbReference type="Proteomes" id="UP000654471"/>
    </source>
</evidence>
<gene>
    <name evidence="6" type="ORF">GCM10010211_51400</name>
</gene>
<reference evidence="7" key="1">
    <citation type="journal article" date="2019" name="Int. J. Syst. Evol. Microbiol.">
        <title>The Global Catalogue of Microorganisms (GCM) 10K type strain sequencing project: providing services to taxonomists for standard genome sequencing and annotation.</title>
        <authorList>
            <consortium name="The Broad Institute Genomics Platform"/>
            <consortium name="The Broad Institute Genome Sequencing Center for Infectious Disease"/>
            <person name="Wu L."/>
            <person name="Ma J."/>
        </authorList>
    </citation>
    <scope>NUCLEOTIDE SEQUENCE [LARGE SCALE GENOMIC DNA]</scope>
    <source>
        <strain evidence="7">JCM 3399</strain>
    </source>
</reference>